<keyword evidence="10" id="KW-0694">RNA-binding</keyword>
<sequence length="902" mass="100652">MALSRNTALIAAQRCIPHSIRSTATKSRYLVPRTPFSAQAARAYAEVASPGVAPLNVQRLGGETREDWLFIDSVFPVRLGTWDIRQYIGYLRQEGLLDRLHSLLSEVKAHGFDVVLLEPHSKDGGVFVKFRYSAADAESALPKIVNELREKTMQHGGMPSWYGLSRGDVWLVKGRPWREDMNRFASPVLRVSFEGPDVPEETLYSLLRPYGRIQELTQPSPPPVAGGLRYSTVTFSRVRSAAIARNAIHGAQVKPSASSTSLTTLRTTYQAPAQVHAVRDYMASHPRIFLPVLFFFLGTLTYTIFDPIRVFMVEGKVEGWFNVREFKLYKWLRTNALEKLSFSSESSVNAAAALPPAEDVWKERKEAESALERYLNDLPNTVAFVHGPQGSGKTRMITSVLEKTGRKALIINASELSKASSDMSLVAGLAQQTGYWPVFSIFNSLNNLIDLASVGLIGQKAGLSSSLTDQLKQILEVVGTGLARVNTTHHKQRDRARQNARLAELKEEEEARLRERIREGRWHDGRLDCIAGNGVMSELGVGDEWLGEGDADAKADPVDREARVSEEERHEEKSKGRRRSVDDVQAIEAMPIVIIKGFETKGSGPSKQEMLDVLAQWAATLAQNQVAHVLVVSDNRENAKRVAKALPSQPLNLITLSDADNPSASSFVKQKLHDAGIDMNFNSEQRSYIQRLGGRASDLESLIHKVSNGQSVQEATEDIIVRGVGEIRKNAFGDDMEDAKNLPWTREQAWILMKKLSKQPEISYHEVLMDFPFKNDESPLRHMEHAELIAIGTENGRPSTIKPGKPVYRYVFERLVEDSVFRATQDISFNEKIIAASEITVKACEQELLTLKDVDAGTSDWLGSKTAVRERSNYLLKKMRVAEEKIEALEKQNATLKKTLSK</sequence>
<gene>
    <name evidence="14" type="ORF">WOLCODRAFT_131000</name>
</gene>
<name>A0A2H3J9U1_WOLCO</name>
<keyword evidence="5 10" id="KW-0999">Mitochondrion inner membrane</keyword>
<keyword evidence="7 10" id="KW-0496">Mitochondrion</keyword>
<dbReference type="Pfam" id="PF10443">
    <property type="entry name" value="RNA12"/>
    <property type="match status" value="1"/>
</dbReference>
<keyword evidence="10" id="KW-0507">mRNA processing</keyword>
<dbReference type="GO" id="GO:0005743">
    <property type="term" value="C:mitochondrial inner membrane"/>
    <property type="evidence" value="ECO:0007669"/>
    <property type="project" value="UniProtKB-SubCell"/>
</dbReference>
<comment type="subcellular location">
    <subcellularLocation>
        <location evidence="1 10">Mitochondrion inner membrane</location>
        <topology evidence="1 10">Single-pass membrane protein</topology>
    </subcellularLocation>
</comment>
<evidence type="ECO:0000256" key="2">
    <source>
        <dbReference type="ARBA" id="ARBA00010320"/>
    </source>
</evidence>
<dbReference type="InterPro" id="IPR027417">
    <property type="entry name" value="P-loop_NTPase"/>
</dbReference>
<dbReference type="OMA" id="WTPEQAW"/>
<accession>A0A2H3J9U1</accession>
<reference evidence="14 15" key="1">
    <citation type="journal article" date="2012" name="Science">
        <title>The Paleozoic origin of enzymatic lignin decomposition reconstructed from 31 fungal genomes.</title>
        <authorList>
            <person name="Floudas D."/>
            <person name="Binder M."/>
            <person name="Riley R."/>
            <person name="Barry K."/>
            <person name="Blanchette R.A."/>
            <person name="Henrissat B."/>
            <person name="Martinez A.T."/>
            <person name="Otillar R."/>
            <person name="Spatafora J.W."/>
            <person name="Yadav J.S."/>
            <person name="Aerts A."/>
            <person name="Benoit I."/>
            <person name="Boyd A."/>
            <person name="Carlson A."/>
            <person name="Copeland A."/>
            <person name="Coutinho P.M."/>
            <person name="de Vries R.P."/>
            <person name="Ferreira P."/>
            <person name="Findley K."/>
            <person name="Foster B."/>
            <person name="Gaskell J."/>
            <person name="Glotzer D."/>
            <person name="Gorecki P."/>
            <person name="Heitman J."/>
            <person name="Hesse C."/>
            <person name="Hori C."/>
            <person name="Igarashi K."/>
            <person name="Jurgens J.A."/>
            <person name="Kallen N."/>
            <person name="Kersten P."/>
            <person name="Kohler A."/>
            <person name="Kuees U."/>
            <person name="Kumar T.K.A."/>
            <person name="Kuo A."/>
            <person name="LaButti K."/>
            <person name="Larrondo L.F."/>
            <person name="Lindquist E."/>
            <person name="Ling A."/>
            <person name="Lombard V."/>
            <person name="Lucas S."/>
            <person name="Lundell T."/>
            <person name="Martin R."/>
            <person name="McLaughlin D.J."/>
            <person name="Morgenstern I."/>
            <person name="Morin E."/>
            <person name="Murat C."/>
            <person name="Nagy L.G."/>
            <person name="Nolan M."/>
            <person name="Ohm R.A."/>
            <person name="Patyshakuliyeva A."/>
            <person name="Rokas A."/>
            <person name="Ruiz-Duenas F.J."/>
            <person name="Sabat G."/>
            <person name="Salamov A."/>
            <person name="Samejima M."/>
            <person name="Schmutz J."/>
            <person name="Slot J.C."/>
            <person name="St John F."/>
            <person name="Stenlid J."/>
            <person name="Sun H."/>
            <person name="Sun S."/>
            <person name="Syed K."/>
            <person name="Tsang A."/>
            <person name="Wiebenga A."/>
            <person name="Young D."/>
            <person name="Pisabarro A."/>
            <person name="Eastwood D.C."/>
            <person name="Martin F."/>
            <person name="Cullen D."/>
            <person name="Grigoriev I.V."/>
            <person name="Hibbett D.S."/>
        </authorList>
    </citation>
    <scope>NUCLEOTIDE SEQUENCE [LARGE SCALE GENOMIC DNA]</scope>
    <source>
        <strain evidence="14 15">MD-104</strain>
    </source>
</reference>
<dbReference type="OrthoDB" id="10267654at2759"/>
<comment type="function">
    <text evidence="9 10">Plays a role in maintaining the mitochondrial genome and in controlling the mtDNA escape. Involved in the regulation of mtDNA nucleotide structure and number. May have a dispensable role in early maturation of pre-rRNA.</text>
</comment>
<keyword evidence="15" id="KW-1185">Reference proteome</keyword>
<evidence type="ECO:0000256" key="8">
    <source>
        <dbReference type="ARBA" id="ARBA00023136"/>
    </source>
</evidence>
<evidence type="ECO:0000313" key="14">
    <source>
        <dbReference type="EMBL" id="PCH38691.1"/>
    </source>
</evidence>
<dbReference type="InterPro" id="IPR018850">
    <property type="entry name" value="Mt_escape_2_C"/>
</dbReference>
<feature type="coiled-coil region" evidence="11">
    <location>
        <begin position="872"/>
        <end position="899"/>
    </location>
</feature>
<dbReference type="PANTHER" id="PTHR32198">
    <property type="entry name" value="MITOCHONDRIAL ESCAPE PROTEIN 2"/>
    <property type="match status" value="1"/>
</dbReference>
<dbReference type="GO" id="GO:0006397">
    <property type="term" value="P:mRNA processing"/>
    <property type="evidence" value="ECO:0007669"/>
    <property type="project" value="UniProtKB-UniRule"/>
</dbReference>
<dbReference type="Gene3D" id="3.40.50.300">
    <property type="entry name" value="P-loop containing nucleotide triphosphate hydrolases"/>
    <property type="match status" value="1"/>
</dbReference>
<evidence type="ECO:0000256" key="5">
    <source>
        <dbReference type="ARBA" id="ARBA00022792"/>
    </source>
</evidence>
<dbReference type="SUPFAM" id="SSF52540">
    <property type="entry name" value="P-loop containing nucleoside triphosphate hydrolases"/>
    <property type="match status" value="1"/>
</dbReference>
<evidence type="ECO:0000256" key="9">
    <source>
        <dbReference type="ARBA" id="ARBA00025276"/>
    </source>
</evidence>
<evidence type="ECO:0000256" key="10">
    <source>
        <dbReference type="RuleBase" id="RU367108"/>
    </source>
</evidence>
<feature type="domain" description="Mitochondrial escape protein 2 C-terminal" evidence="13">
    <location>
        <begin position="364"/>
        <end position="853"/>
    </location>
</feature>
<proteinExistence type="inferred from homology"/>
<comment type="similarity">
    <text evidence="2 10">Belongs to the YME2 family.</text>
</comment>
<evidence type="ECO:0000256" key="7">
    <source>
        <dbReference type="ARBA" id="ARBA00023128"/>
    </source>
</evidence>
<dbReference type="PANTHER" id="PTHR32198:SF2">
    <property type="entry name" value="MITOCHONDRIAL ESCAPE PROTEIN 2"/>
    <property type="match status" value="1"/>
</dbReference>
<feature type="compositionally biased region" description="Basic and acidic residues" evidence="12">
    <location>
        <begin position="551"/>
        <end position="582"/>
    </location>
</feature>
<dbReference type="GO" id="GO:0003723">
    <property type="term" value="F:RNA binding"/>
    <property type="evidence" value="ECO:0007669"/>
    <property type="project" value="UniProtKB-UniRule"/>
</dbReference>
<evidence type="ECO:0000256" key="3">
    <source>
        <dbReference type="ARBA" id="ARBA00020222"/>
    </source>
</evidence>
<keyword evidence="6 10" id="KW-1133">Transmembrane helix</keyword>
<evidence type="ECO:0000256" key="1">
    <source>
        <dbReference type="ARBA" id="ARBA00004434"/>
    </source>
</evidence>
<dbReference type="Proteomes" id="UP000218811">
    <property type="component" value="Unassembled WGS sequence"/>
</dbReference>
<feature type="region of interest" description="Disordered" evidence="12">
    <location>
        <begin position="546"/>
        <end position="582"/>
    </location>
</feature>
<evidence type="ECO:0000256" key="4">
    <source>
        <dbReference type="ARBA" id="ARBA00022692"/>
    </source>
</evidence>
<evidence type="ECO:0000256" key="6">
    <source>
        <dbReference type="ARBA" id="ARBA00022989"/>
    </source>
</evidence>
<dbReference type="InterPro" id="IPR039627">
    <property type="entry name" value="Yme2_C"/>
</dbReference>
<keyword evidence="11" id="KW-0175">Coiled coil</keyword>
<protein>
    <recommendedName>
        <fullName evidence="3 10">Mitochondrial escape protein 2</fullName>
    </recommendedName>
</protein>
<evidence type="ECO:0000256" key="11">
    <source>
        <dbReference type="SAM" id="Coils"/>
    </source>
</evidence>
<evidence type="ECO:0000259" key="13">
    <source>
        <dbReference type="Pfam" id="PF10443"/>
    </source>
</evidence>
<evidence type="ECO:0000313" key="15">
    <source>
        <dbReference type="Proteomes" id="UP000218811"/>
    </source>
</evidence>
<keyword evidence="4 10" id="KW-0812">Transmembrane</keyword>
<organism evidence="14 15">
    <name type="scientific">Wolfiporia cocos (strain MD-104)</name>
    <name type="common">Brown rot fungus</name>
    <dbReference type="NCBI Taxonomy" id="742152"/>
    <lineage>
        <taxon>Eukaryota</taxon>
        <taxon>Fungi</taxon>
        <taxon>Dikarya</taxon>
        <taxon>Basidiomycota</taxon>
        <taxon>Agaricomycotina</taxon>
        <taxon>Agaricomycetes</taxon>
        <taxon>Polyporales</taxon>
        <taxon>Phaeolaceae</taxon>
        <taxon>Wolfiporia</taxon>
    </lineage>
</organism>
<feature type="transmembrane region" description="Helical" evidence="10">
    <location>
        <begin position="288"/>
        <end position="305"/>
    </location>
</feature>
<dbReference type="AlphaFoldDB" id="A0A2H3J9U1"/>
<dbReference type="STRING" id="742152.A0A2H3J9U1"/>
<evidence type="ECO:0000256" key="12">
    <source>
        <dbReference type="SAM" id="MobiDB-lite"/>
    </source>
</evidence>
<keyword evidence="8 10" id="KW-0472">Membrane</keyword>
<dbReference type="EMBL" id="KB467942">
    <property type="protein sequence ID" value="PCH38691.1"/>
    <property type="molecule type" value="Genomic_DNA"/>
</dbReference>